<keyword evidence="6" id="KW-1003">Cell membrane</keyword>
<keyword evidence="5" id="KW-0046">Antibiotic resistance</keyword>
<accession>A0ABN3CP93</accession>
<comment type="caution">
    <text evidence="6">Lacks conserved residue(s) required for the propagation of feature annotation.</text>
</comment>
<evidence type="ECO:0000256" key="3">
    <source>
        <dbReference type="ARBA" id="ARBA00022989"/>
    </source>
</evidence>
<evidence type="ECO:0000313" key="8">
    <source>
        <dbReference type="EMBL" id="GAA2211083.1"/>
    </source>
</evidence>
<evidence type="ECO:0000259" key="7">
    <source>
        <dbReference type="PROSITE" id="PS51012"/>
    </source>
</evidence>
<dbReference type="InterPro" id="IPR000412">
    <property type="entry name" value="ABC_2_transport"/>
</dbReference>
<dbReference type="PANTHER" id="PTHR43229">
    <property type="entry name" value="NODULATION PROTEIN J"/>
    <property type="match status" value="1"/>
</dbReference>
<sequence length="259" mass="27007">MSVPVTAAGDLRRLVVRDLRRDMRVLDGLIVNTALPVIIMVLFVYVFGGAITTGSSGLAYIDFVVPAVLLMSGGYGAALTAVTIAEDLSGGMIDRFRTLPISGWVVPAGHVVASVIRNVASSAIALAAALLLGFRPDASLADWALVLALVTGYVLAMSALAAVWGLLVSSPQAAGAFSFFVLFLPYVSDGIVPAQTMPGVLREFAYNQPLTPIIETMRSLLLGLPMGSSGAVATAWLAGTVALCVPVAAMLFRRRTASR</sequence>
<gene>
    <name evidence="8" type="primary">lieB_2</name>
    <name evidence="8" type="ORF">GCM10009850_065420</name>
</gene>
<reference evidence="8 9" key="1">
    <citation type="journal article" date="2019" name="Int. J. Syst. Evol. Microbiol.">
        <title>The Global Catalogue of Microorganisms (GCM) 10K type strain sequencing project: providing services to taxonomists for standard genome sequencing and annotation.</title>
        <authorList>
            <consortium name="The Broad Institute Genomics Platform"/>
            <consortium name="The Broad Institute Genome Sequencing Center for Infectious Disease"/>
            <person name="Wu L."/>
            <person name="Ma J."/>
        </authorList>
    </citation>
    <scope>NUCLEOTIDE SEQUENCE [LARGE SCALE GENOMIC DNA]</scope>
    <source>
        <strain evidence="8 9">JCM 16114</strain>
    </source>
</reference>
<comment type="subcellular location">
    <subcellularLocation>
        <location evidence="6">Cell membrane</location>
        <topology evidence="6">Multi-pass membrane protein</topology>
    </subcellularLocation>
    <subcellularLocation>
        <location evidence="1">Membrane</location>
        <topology evidence="1">Multi-pass membrane protein</topology>
    </subcellularLocation>
</comment>
<keyword evidence="6" id="KW-0813">Transport</keyword>
<evidence type="ECO:0000313" key="9">
    <source>
        <dbReference type="Proteomes" id="UP001499843"/>
    </source>
</evidence>
<evidence type="ECO:0000256" key="5">
    <source>
        <dbReference type="ARBA" id="ARBA00023251"/>
    </source>
</evidence>
<feature type="transmembrane region" description="Helical" evidence="6">
    <location>
        <begin position="230"/>
        <end position="252"/>
    </location>
</feature>
<protein>
    <recommendedName>
        <fullName evidence="6">Transport permease protein</fullName>
    </recommendedName>
</protein>
<feature type="transmembrane region" description="Helical" evidence="6">
    <location>
        <begin position="143"/>
        <end position="167"/>
    </location>
</feature>
<keyword evidence="2 6" id="KW-0812">Transmembrane</keyword>
<keyword evidence="3 6" id="KW-1133">Transmembrane helix</keyword>
<dbReference type="InterPro" id="IPR013525">
    <property type="entry name" value="ABC2_TM"/>
</dbReference>
<proteinExistence type="inferred from homology"/>
<evidence type="ECO:0000256" key="4">
    <source>
        <dbReference type="ARBA" id="ARBA00023136"/>
    </source>
</evidence>
<dbReference type="Proteomes" id="UP001499843">
    <property type="component" value="Unassembled WGS sequence"/>
</dbReference>
<evidence type="ECO:0000256" key="6">
    <source>
        <dbReference type="RuleBase" id="RU361157"/>
    </source>
</evidence>
<comment type="similarity">
    <text evidence="6">Belongs to the ABC-2 integral membrane protein family.</text>
</comment>
<dbReference type="Pfam" id="PF01061">
    <property type="entry name" value="ABC2_membrane"/>
    <property type="match status" value="1"/>
</dbReference>
<keyword evidence="4 6" id="KW-0472">Membrane</keyword>
<dbReference type="InterPro" id="IPR047817">
    <property type="entry name" value="ABC2_TM_bact-type"/>
</dbReference>
<dbReference type="EMBL" id="BAAAQX010000019">
    <property type="protein sequence ID" value="GAA2211083.1"/>
    <property type="molecule type" value="Genomic_DNA"/>
</dbReference>
<dbReference type="PANTHER" id="PTHR43229:SF2">
    <property type="entry name" value="NODULATION PROTEIN J"/>
    <property type="match status" value="1"/>
</dbReference>
<keyword evidence="9" id="KW-1185">Reference proteome</keyword>
<dbReference type="RefSeq" id="WP_344483036.1">
    <property type="nucleotide sequence ID" value="NZ_BAAAQX010000019.1"/>
</dbReference>
<organism evidence="8 9">
    <name type="scientific">Nonomuraea monospora</name>
    <dbReference type="NCBI Taxonomy" id="568818"/>
    <lineage>
        <taxon>Bacteria</taxon>
        <taxon>Bacillati</taxon>
        <taxon>Actinomycetota</taxon>
        <taxon>Actinomycetes</taxon>
        <taxon>Streptosporangiales</taxon>
        <taxon>Streptosporangiaceae</taxon>
        <taxon>Nonomuraea</taxon>
    </lineage>
</organism>
<dbReference type="PROSITE" id="PS51012">
    <property type="entry name" value="ABC_TM2"/>
    <property type="match status" value="1"/>
</dbReference>
<feature type="domain" description="ABC transmembrane type-2" evidence="7">
    <location>
        <begin position="27"/>
        <end position="255"/>
    </location>
</feature>
<evidence type="ECO:0000256" key="2">
    <source>
        <dbReference type="ARBA" id="ARBA00022692"/>
    </source>
</evidence>
<feature type="transmembrane region" description="Helical" evidence="6">
    <location>
        <begin position="63"/>
        <end position="84"/>
    </location>
</feature>
<name>A0ABN3CP93_9ACTN</name>
<feature type="transmembrane region" description="Helical" evidence="6">
    <location>
        <begin position="29"/>
        <end position="51"/>
    </location>
</feature>
<dbReference type="PIRSF" id="PIRSF006648">
    <property type="entry name" value="DrrB"/>
    <property type="match status" value="1"/>
</dbReference>
<feature type="transmembrane region" description="Helical" evidence="6">
    <location>
        <begin position="174"/>
        <end position="192"/>
    </location>
</feature>
<dbReference type="InterPro" id="IPR051784">
    <property type="entry name" value="Nod_factor_ABC_transporter"/>
</dbReference>
<evidence type="ECO:0000256" key="1">
    <source>
        <dbReference type="ARBA" id="ARBA00004141"/>
    </source>
</evidence>
<comment type="caution">
    <text evidence="8">The sequence shown here is derived from an EMBL/GenBank/DDBJ whole genome shotgun (WGS) entry which is preliminary data.</text>
</comment>